<comment type="caution">
    <text evidence="2">The sequence shown here is derived from an EMBL/GenBank/DDBJ whole genome shotgun (WGS) entry which is preliminary data.</text>
</comment>
<feature type="region of interest" description="Disordered" evidence="1">
    <location>
        <begin position="158"/>
        <end position="177"/>
    </location>
</feature>
<sequence>MLLTDGGEERLPIKVATDDEMEFVNSAPWPRELPGLAEIEAYEAAKANVFNEENVSDDITDESRMRLRHALMDRCQTHVAWLLRLEREQRSIERMARRGMMSEADFQTFSRFAERLDTEVNEVREEAAWLCNDPERSRQASEEIWRIAVQIWHQRRQRDTQHEAKLQAGRSRASEDAIRRNAAKNSLRGLKGGFLSKGTENSSNLRGSRMSIKKSPDSVPIRQAETVFEAMKWPEQLPAAFAIRQYEALKETALKDASFTNNGFLAEGESKQRLRQALMERCQSQVPWMHRLQQEHQRVRAAMERAQWQSGATPTADDLGRLKKFEDMCKMETAKVEEEAEWLGDKDGAAGMGTRIWPMAFELHAKANAQNAEREKMARLHHDKTLRAYAEHSAKPWPSEMPGIAQRRTYEQMKAAILQQLPQLAQAAMLEGRPAPQVVGGQVARQLRAALMARCQQIVPLIQRLQAEGRAFKTAVERGHVENKDAAHFRSIDIDVKTEIDAVKVEAEWLSDDTGTRVGMGDQVWPAAFQIYAKRRAEVAKQIQAAQMQRQEDEVINEAESPVSADAID</sequence>
<keyword evidence="3" id="KW-1185">Reference proteome</keyword>
<name>A0ABR1FK54_AURAN</name>
<evidence type="ECO:0000313" key="3">
    <source>
        <dbReference type="Proteomes" id="UP001363151"/>
    </source>
</evidence>
<feature type="region of interest" description="Disordered" evidence="1">
    <location>
        <begin position="550"/>
        <end position="569"/>
    </location>
</feature>
<organism evidence="2 3">
    <name type="scientific">Aureococcus anophagefferens</name>
    <name type="common">Harmful bloom alga</name>
    <dbReference type="NCBI Taxonomy" id="44056"/>
    <lineage>
        <taxon>Eukaryota</taxon>
        <taxon>Sar</taxon>
        <taxon>Stramenopiles</taxon>
        <taxon>Ochrophyta</taxon>
        <taxon>Pelagophyceae</taxon>
        <taxon>Pelagomonadales</taxon>
        <taxon>Pelagomonadaceae</taxon>
        <taxon>Aureococcus</taxon>
    </lineage>
</organism>
<evidence type="ECO:0000256" key="1">
    <source>
        <dbReference type="SAM" id="MobiDB-lite"/>
    </source>
</evidence>
<evidence type="ECO:0000313" key="2">
    <source>
        <dbReference type="EMBL" id="KAK7232340.1"/>
    </source>
</evidence>
<gene>
    <name evidence="2" type="ORF">SO694_0003334</name>
</gene>
<reference evidence="2 3" key="1">
    <citation type="submission" date="2024-03" db="EMBL/GenBank/DDBJ databases">
        <title>Aureococcus anophagefferens CCMP1851 and Kratosvirus quantuckense: Draft genome of a second virus-susceptible host strain in the model system.</title>
        <authorList>
            <person name="Chase E."/>
            <person name="Truchon A.R."/>
            <person name="Schepens W."/>
            <person name="Wilhelm S.W."/>
        </authorList>
    </citation>
    <scope>NUCLEOTIDE SEQUENCE [LARGE SCALE GENOMIC DNA]</scope>
    <source>
        <strain evidence="2 3">CCMP1851</strain>
    </source>
</reference>
<dbReference type="Proteomes" id="UP001363151">
    <property type="component" value="Unassembled WGS sequence"/>
</dbReference>
<feature type="region of interest" description="Disordered" evidence="1">
    <location>
        <begin position="198"/>
        <end position="218"/>
    </location>
</feature>
<accession>A0ABR1FK54</accession>
<proteinExistence type="predicted"/>
<protein>
    <submittedName>
        <fullName evidence="2">Uncharacterized protein</fullName>
    </submittedName>
</protein>
<dbReference type="EMBL" id="JBBJCI010000369">
    <property type="protein sequence ID" value="KAK7232340.1"/>
    <property type="molecule type" value="Genomic_DNA"/>
</dbReference>